<dbReference type="EMBL" id="NXGD01000009">
    <property type="protein sequence ID" value="PRN00082.1"/>
    <property type="molecule type" value="Genomic_DNA"/>
</dbReference>
<name>A0A2S9TMM5_9BACT</name>
<evidence type="ECO:0000313" key="1">
    <source>
        <dbReference type="EMBL" id="PRN00082.1"/>
    </source>
</evidence>
<gene>
    <name evidence="1" type="ORF">CJ668_08710</name>
</gene>
<comment type="caution">
    <text evidence="1">The sequence shown here is derived from an EMBL/GenBank/DDBJ whole genome shotgun (WGS) entry which is preliminary data.</text>
</comment>
<dbReference type="AlphaFoldDB" id="A0A2S9TMM5"/>
<dbReference type="Proteomes" id="UP000238811">
    <property type="component" value="Unassembled WGS sequence"/>
</dbReference>
<organism evidence="1 2">
    <name type="scientific">Aliarcobacter cryaerophilus</name>
    <dbReference type="NCBI Taxonomy" id="28198"/>
    <lineage>
        <taxon>Bacteria</taxon>
        <taxon>Pseudomonadati</taxon>
        <taxon>Campylobacterota</taxon>
        <taxon>Epsilonproteobacteria</taxon>
        <taxon>Campylobacterales</taxon>
        <taxon>Arcobacteraceae</taxon>
        <taxon>Aliarcobacter</taxon>
    </lineage>
</organism>
<proteinExistence type="predicted"/>
<sequence>MNNSIDFDDFIPIEVLVNYVDRLFLEKPKDSLTEEKLLFTNEKYFYKIVDILDCIENDLRRKDSKFWKEYNYKLNSINKEILIKIPQKDNIRYRELRELESTHLTNNRLVLELIIRNNEFKELFFNADIVKNNTNYEDYEKKYVDICKKLKEDYGFNIRETLKLKANIPYYNEIYKIKEQANDYSITNAPFINDIDNGVNRVIKFYYNEKKLYIIGSVKFHECSDYDNIDKEALFVKVIEKKYFEDTLDNYKNKIPFQYIKYEIFQKYNKIFIRIDECFYEKICEEKLVEENINDDFIKRNIDDLAIEVEIFGRKIKHLVNNDKFSLELVDKNFINTLTEYEKMDIEIRAQEGISFVEYNIPILSFSGSRLINFQINLDSSEHDIINSIKQLKEESKKVKTSNQILYSKHRDDQKIMISNKIISKGNKKIINFADALYTYDLYKILEKEFNKIRFELIVLNKNFKKPNSINLDKSLRELDVNSIKREIMKLLDIGETVYYNRLKLIKDFLKNKNYKQILLGNLEIKI</sequence>
<reference evidence="1 2" key="1">
    <citation type="submission" date="2017-09" db="EMBL/GenBank/DDBJ databases">
        <title>Reassesment of A. cryaerophilus.</title>
        <authorList>
            <person name="Perez-Cataluna A."/>
            <person name="Collado L."/>
            <person name="Salgado O."/>
            <person name="Lefinanco V."/>
            <person name="Figueras M.J."/>
        </authorList>
    </citation>
    <scope>NUCLEOTIDE SEQUENCE [LARGE SCALE GENOMIC DNA]</scope>
    <source>
        <strain evidence="1 2">LMG 10229</strain>
    </source>
</reference>
<evidence type="ECO:0000313" key="2">
    <source>
        <dbReference type="Proteomes" id="UP000238811"/>
    </source>
</evidence>
<accession>A0A2S9TMM5</accession>
<protein>
    <submittedName>
        <fullName evidence="1">Uncharacterized protein</fullName>
    </submittedName>
</protein>